<dbReference type="SUPFAM" id="SSF56529">
    <property type="entry name" value="FAH"/>
    <property type="match status" value="1"/>
</dbReference>
<accession>A0A023CZ42</accession>
<dbReference type="InterPro" id="IPR036663">
    <property type="entry name" value="Fumarylacetoacetase_C_sf"/>
</dbReference>
<dbReference type="eggNOG" id="COG3971">
    <property type="taxonomic scope" value="Bacteria"/>
</dbReference>
<evidence type="ECO:0000313" key="1">
    <source>
        <dbReference type="EMBL" id="KRN06584.1"/>
    </source>
</evidence>
<sequence length="268" mass="29824">MTQQTTTLSKTEEKFAQELFNAYASKKPLKETDWKDQVTDATTAYKVQERLTELKNEQVGGYKVSLTSAETQKMFDSDSPLYGAQVTSHFLKAPTVVSLQELMEPLVEVELEFRAKEDLSASDSLEDLMNKTTVAGGLEVPDSRFKDWFPTLSKYMVMSDAAVGGLVVYGQEHDTNEVFSTVEEVAEVKCELHHDSRKVKDGVSSEVLGNPLKSLHWLVEKLESQGKKFKADQMVSSGTFVLPPKLTAGKWDVSFSHGLGTVELKVTK</sequence>
<protein>
    <submittedName>
        <fullName evidence="1">2-oxo-hept-3-ene-1,7-dioate hydratase</fullName>
    </submittedName>
</protein>
<evidence type="ECO:0000313" key="2">
    <source>
        <dbReference type="Proteomes" id="UP000050961"/>
    </source>
</evidence>
<gene>
    <name evidence="1" type="ORF">FD15_GL000132</name>
</gene>
<reference evidence="1 2" key="1">
    <citation type="journal article" date="2015" name="Genome Announc.">
        <title>Expanding the biotechnology potential of lactobacilli through comparative genomics of 213 strains and associated genera.</title>
        <authorList>
            <person name="Sun Z."/>
            <person name="Harris H.M."/>
            <person name="McCann A."/>
            <person name="Guo C."/>
            <person name="Argimon S."/>
            <person name="Zhang W."/>
            <person name="Yang X."/>
            <person name="Jeffery I.B."/>
            <person name="Cooney J.C."/>
            <person name="Kagawa T.F."/>
            <person name="Liu W."/>
            <person name="Song Y."/>
            <person name="Salvetti E."/>
            <person name="Wrobel A."/>
            <person name="Rasinkangas P."/>
            <person name="Parkhill J."/>
            <person name="Rea M.C."/>
            <person name="O'Sullivan O."/>
            <person name="Ritari J."/>
            <person name="Douillard F.P."/>
            <person name="Paul Ross R."/>
            <person name="Yang R."/>
            <person name="Briner A.E."/>
            <person name="Felis G.E."/>
            <person name="de Vos W.M."/>
            <person name="Barrangou R."/>
            <person name="Klaenhammer T.R."/>
            <person name="Caufield P.W."/>
            <person name="Cui Y."/>
            <person name="Zhang H."/>
            <person name="O'Toole P.W."/>
        </authorList>
    </citation>
    <scope>NUCLEOTIDE SEQUENCE [LARGE SCALE GENOMIC DNA]</scope>
    <source>
        <strain evidence="1 2">DSM 21376</strain>
    </source>
</reference>
<dbReference type="Proteomes" id="UP000050961">
    <property type="component" value="Unassembled WGS sequence"/>
</dbReference>
<dbReference type="GO" id="GO:0005737">
    <property type="term" value="C:cytoplasm"/>
    <property type="evidence" value="ECO:0007669"/>
    <property type="project" value="TreeGrafter"/>
</dbReference>
<dbReference type="Gene3D" id="3.90.850.10">
    <property type="entry name" value="Fumarylacetoacetase-like, C-terminal domain"/>
    <property type="match status" value="1"/>
</dbReference>
<dbReference type="PATRIC" id="fig|1423806.3.peg.135"/>
<dbReference type="PANTHER" id="PTHR30143:SF0">
    <property type="entry name" value="2-KETO-4-PENTENOATE HYDRATASE"/>
    <property type="match status" value="1"/>
</dbReference>
<dbReference type="EMBL" id="AYZF01000008">
    <property type="protein sequence ID" value="KRN06584.1"/>
    <property type="molecule type" value="Genomic_DNA"/>
</dbReference>
<keyword evidence="2" id="KW-1185">Reference proteome</keyword>
<dbReference type="AlphaFoldDB" id="A0A023CZ42"/>
<dbReference type="InterPro" id="IPR050772">
    <property type="entry name" value="Hydratase-Decarb/MhpD_sf"/>
</dbReference>
<dbReference type="GO" id="GO:0008684">
    <property type="term" value="F:2-oxopent-4-enoate hydratase activity"/>
    <property type="evidence" value="ECO:0007669"/>
    <property type="project" value="TreeGrafter"/>
</dbReference>
<dbReference type="OrthoDB" id="9792137at2"/>
<proteinExistence type="predicted"/>
<name>A0A023CZ42_9LACO</name>
<comment type="caution">
    <text evidence="1">The sequence shown here is derived from an EMBL/GenBank/DDBJ whole genome shotgun (WGS) entry which is preliminary data.</text>
</comment>
<dbReference type="STRING" id="1423806.FD15_GL000132"/>
<dbReference type="PANTHER" id="PTHR30143">
    <property type="entry name" value="ACID HYDRATASE"/>
    <property type="match status" value="1"/>
</dbReference>
<organism evidence="1 2">
    <name type="scientific">Liquorilactobacillus sucicola DSM 21376 = JCM 15457</name>
    <dbReference type="NCBI Taxonomy" id="1423806"/>
    <lineage>
        <taxon>Bacteria</taxon>
        <taxon>Bacillati</taxon>
        <taxon>Bacillota</taxon>
        <taxon>Bacilli</taxon>
        <taxon>Lactobacillales</taxon>
        <taxon>Lactobacillaceae</taxon>
        <taxon>Liquorilactobacillus</taxon>
    </lineage>
</organism>